<dbReference type="PANTHER" id="PTHR43591:SF24">
    <property type="entry name" value="2-METHOXY-6-POLYPRENYL-1,4-BENZOQUINOL METHYLASE, MITOCHONDRIAL"/>
    <property type="match status" value="1"/>
</dbReference>
<evidence type="ECO:0000313" key="2">
    <source>
        <dbReference type="EMBL" id="AZP22140.1"/>
    </source>
</evidence>
<feature type="domain" description="Methyltransferase type 11" evidence="1">
    <location>
        <begin position="43"/>
        <end position="136"/>
    </location>
</feature>
<dbReference type="RefSeq" id="WP_126275947.1">
    <property type="nucleotide sequence ID" value="NZ_CP034463.1"/>
</dbReference>
<keyword evidence="2" id="KW-0808">Transferase</keyword>
<keyword evidence="2" id="KW-0489">Methyltransferase</keyword>
<dbReference type="Proteomes" id="UP000280197">
    <property type="component" value="Chromosome"/>
</dbReference>
<dbReference type="InterPro" id="IPR013216">
    <property type="entry name" value="Methyltransf_11"/>
</dbReference>
<name>A0A3Q9C6Q7_9ACTN</name>
<sequence length="270" mass="28807">MSERHFDVWAAGDAYERYMGRWSRRVADAFVRWLGCPPQGRWLDIGCGSGALTSTVAVRCRPRALLGVERSAGFAATARAAAPPPARVVVADAQALPVRDAVFDAAVSGLVLNFLPDPGVALGEAARVVRPGGVVAAYVWDYGEGMGFLRHFWAAATAVDPSAADHDEGRRFPLCRPSALRPLWTGAGLTEVTVAPVEIPTLFTDFDDLWTPFLSGQGPAPGYVAALAPDVRERLRRTLHERVPARADGTIALTARAWAVRGRKPGAGAA</sequence>
<dbReference type="Pfam" id="PF08241">
    <property type="entry name" value="Methyltransf_11"/>
    <property type="match status" value="1"/>
</dbReference>
<reference evidence="2 3" key="1">
    <citation type="submission" date="2018-12" db="EMBL/GenBank/DDBJ databases">
        <authorList>
            <person name="Li K."/>
        </authorList>
    </citation>
    <scope>NUCLEOTIDE SEQUENCE [LARGE SCALE GENOMIC DNA]</scope>
    <source>
        <strain evidence="3">CR22</strain>
    </source>
</reference>
<evidence type="ECO:0000259" key="1">
    <source>
        <dbReference type="Pfam" id="PF08241"/>
    </source>
</evidence>
<keyword evidence="3" id="KW-1185">Reference proteome</keyword>
<evidence type="ECO:0000313" key="3">
    <source>
        <dbReference type="Proteomes" id="UP000280197"/>
    </source>
</evidence>
<accession>A0A3Q9C6Q7</accession>
<dbReference type="InterPro" id="IPR029063">
    <property type="entry name" value="SAM-dependent_MTases_sf"/>
</dbReference>
<dbReference type="AlphaFoldDB" id="A0A3Q9C6Q7"/>
<dbReference type="Gene3D" id="3.40.50.150">
    <property type="entry name" value="Vaccinia Virus protein VP39"/>
    <property type="match status" value="1"/>
</dbReference>
<dbReference type="EMBL" id="CP034463">
    <property type="protein sequence ID" value="AZP22140.1"/>
    <property type="molecule type" value="Genomic_DNA"/>
</dbReference>
<dbReference type="SUPFAM" id="SSF53335">
    <property type="entry name" value="S-adenosyl-L-methionine-dependent methyltransferases"/>
    <property type="match status" value="1"/>
</dbReference>
<dbReference type="GO" id="GO:0008757">
    <property type="term" value="F:S-adenosylmethionine-dependent methyltransferase activity"/>
    <property type="evidence" value="ECO:0007669"/>
    <property type="project" value="InterPro"/>
</dbReference>
<proteinExistence type="predicted"/>
<organism evidence="2 3">
    <name type="scientific">Streptomyces aquilus</name>
    <dbReference type="NCBI Taxonomy" id="2548456"/>
    <lineage>
        <taxon>Bacteria</taxon>
        <taxon>Bacillati</taxon>
        <taxon>Actinomycetota</taxon>
        <taxon>Actinomycetes</taxon>
        <taxon>Kitasatosporales</taxon>
        <taxon>Streptomycetaceae</taxon>
        <taxon>Streptomyces</taxon>
    </lineage>
</organism>
<dbReference type="KEGG" id="saqu:EJC51_42290"/>
<protein>
    <submittedName>
        <fullName evidence="2">Class I SAM-dependent methyltransferase</fullName>
    </submittedName>
</protein>
<gene>
    <name evidence="2" type="ORF">EJC51_42290</name>
</gene>
<dbReference type="GO" id="GO:0032259">
    <property type="term" value="P:methylation"/>
    <property type="evidence" value="ECO:0007669"/>
    <property type="project" value="UniProtKB-KW"/>
</dbReference>
<dbReference type="CDD" id="cd02440">
    <property type="entry name" value="AdoMet_MTases"/>
    <property type="match status" value="1"/>
</dbReference>
<dbReference type="PANTHER" id="PTHR43591">
    <property type="entry name" value="METHYLTRANSFERASE"/>
    <property type="match status" value="1"/>
</dbReference>